<evidence type="ECO:0000256" key="6">
    <source>
        <dbReference type="ARBA" id="ARBA00023136"/>
    </source>
</evidence>
<comment type="function">
    <text evidence="7">Participates in the barrier function of the cell envelope.</text>
</comment>
<evidence type="ECO:0000313" key="11">
    <source>
        <dbReference type="Proteomes" id="UP000192408"/>
    </source>
</evidence>
<feature type="transmembrane region" description="Helical" evidence="8">
    <location>
        <begin position="36"/>
        <end position="58"/>
    </location>
</feature>
<dbReference type="STRING" id="1122938.SAMN05660772_01348"/>
<evidence type="ECO:0000256" key="2">
    <source>
        <dbReference type="ARBA" id="ARBA00022475"/>
    </source>
</evidence>
<dbReference type="PANTHER" id="PTHR30336">
    <property type="entry name" value="INNER MEMBRANE PROTEIN, PROBABLE PERMEASE"/>
    <property type="match status" value="1"/>
</dbReference>
<dbReference type="PANTHER" id="PTHR30336:SF0">
    <property type="entry name" value="PROTEIN SANA"/>
    <property type="match status" value="1"/>
</dbReference>
<evidence type="ECO:0000313" key="10">
    <source>
        <dbReference type="EMBL" id="SMB89574.1"/>
    </source>
</evidence>
<dbReference type="Pfam" id="PF02698">
    <property type="entry name" value="DUF218"/>
    <property type="match status" value="1"/>
</dbReference>
<evidence type="ECO:0000256" key="4">
    <source>
        <dbReference type="ARBA" id="ARBA00022692"/>
    </source>
</evidence>
<dbReference type="Proteomes" id="UP000192408">
    <property type="component" value="Unassembled WGS sequence"/>
</dbReference>
<name>A0A1W1V9A9_9PAST</name>
<evidence type="ECO:0000256" key="1">
    <source>
        <dbReference type="ARBA" id="ARBA00004377"/>
    </source>
</evidence>
<reference evidence="11" key="1">
    <citation type="submission" date="2017-04" db="EMBL/GenBank/DDBJ databases">
        <authorList>
            <person name="Varghese N."/>
            <person name="Submissions S."/>
        </authorList>
    </citation>
    <scope>NUCLEOTIDE SEQUENCE [LARGE SCALE GENOMIC DNA]</scope>
    <source>
        <strain evidence="11">DSM 23072</strain>
    </source>
</reference>
<dbReference type="GO" id="GO:0005886">
    <property type="term" value="C:plasma membrane"/>
    <property type="evidence" value="ECO:0007669"/>
    <property type="project" value="UniProtKB-SubCell"/>
</dbReference>
<keyword evidence="2" id="KW-1003">Cell membrane</keyword>
<proteinExistence type="predicted"/>
<dbReference type="InterPro" id="IPR003848">
    <property type="entry name" value="DUF218"/>
</dbReference>
<keyword evidence="4 8" id="KW-0812">Transmembrane</keyword>
<protein>
    <submittedName>
        <fullName evidence="10">SanA protein</fullName>
    </submittedName>
</protein>
<organism evidence="10 11">
    <name type="scientific">Pasteurella testudinis DSM 23072</name>
    <dbReference type="NCBI Taxonomy" id="1122938"/>
    <lineage>
        <taxon>Bacteria</taxon>
        <taxon>Pseudomonadati</taxon>
        <taxon>Pseudomonadota</taxon>
        <taxon>Gammaproteobacteria</taxon>
        <taxon>Pasteurellales</taxon>
        <taxon>Pasteurellaceae</taxon>
        <taxon>Pasteurella</taxon>
    </lineage>
</organism>
<feature type="domain" description="DUF218" evidence="9">
    <location>
        <begin position="74"/>
        <end position="196"/>
    </location>
</feature>
<dbReference type="EMBL" id="FWWV01000067">
    <property type="protein sequence ID" value="SMB89574.1"/>
    <property type="molecule type" value="Genomic_DNA"/>
</dbReference>
<dbReference type="InterPro" id="IPR051599">
    <property type="entry name" value="Cell_Envelope_Assoc"/>
</dbReference>
<comment type="subcellular location">
    <subcellularLocation>
        <location evidence="1">Cell inner membrane</location>
        <topology evidence="1">Single-pass membrane protein</topology>
    </subcellularLocation>
</comment>
<evidence type="ECO:0000256" key="3">
    <source>
        <dbReference type="ARBA" id="ARBA00022519"/>
    </source>
</evidence>
<keyword evidence="11" id="KW-1185">Reference proteome</keyword>
<accession>A0A1W1V9A9</accession>
<evidence type="ECO:0000256" key="5">
    <source>
        <dbReference type="ARBA" id="ARBA00022989"/>
    </source>
</evidence>
<dbReference type="AlphaFoldDB" id="A0A1W1V9A9"/>
<keyword evidence="3" id="KW-0997">Cell inner membrane</keyword>
<keyword evidence="5 8" id="KW-1133">Transmembrane helix</keyword>
<evidence type="ECO:0000256" key="7">
    <source>
        <dbReference type="ARBA" id="ARBA00037355"/>
    </source>
</evidence>
<sequence>MMSPKTSDNSSSILAVTYSRFLMSVCRLLSPAVRYLAFFFSFLLILVILTDQLIGFYVRKNIYDDINAIPHRPYALVLGTSRYFSDNSLNLFYYNRLLSAQELVKHNKVDYLLLSGDNRTSQYNEPRNMFYDLRKLGVNSEFMYLDFAGFRTLDSVIRAKTIFHAHSITIVSQKFHCERALFIAQYYNIDAICYAAEYPDGHYGVRVREFFARLYMIWDLLTEKGPYFLGEPEPLPPPLMPGS</sequence>
<evidence type="ECO:0000259" key="9">
    <source>
        <dbReference type="Pfam" id="PF02698"/>
    </source>
</evidence>
<dbReference type="CDD" id="cd06259">
    <property type="entry name" value="YdcF-like"/>
    <property type="match status" value="1"/>
</dbReference>
<evidence type="ECO:0000256" key="8">
    <source>
        <dbReference type="SAM" id="Phobius"/>
    </source>
</evidence>
<keyword evidence="6 8" id="KW-0472">Membrane</keyword>
<gene>
    <name evidence="10" type="ORF">SAMN05660772_01348</name>
</gene>